<accession>A0A7C9KDX7</accession>
<dbReference type="Proteomes" id="UP000481739">
    <property type="component" value="Unassembled WGS sequence"/>
</dbReference>
<dbReference type="EMBL" id="WHZZ01000005">
    <property type="protein sequence ID" value="MQL49061.1"/>
    <property type="molecule type" value="Genomic_DNA"/>
</dbReference>
<gene>
    <name evidence="1" type="ORF">GEA64_14290</name>
</gene>
<evidence type="ECO:0000313" key="2">
    <source>
        <dbReference type="Proteomes" id="UP000481739"/>
    </source>
</evidence>
<name>A0A7C9KDX7_9GAMM</name>
<comment type="caution">
    <text evidence="1">The sequence shown here is derived from an EMBL/GenBank/DDBJ whole genome shotgun (WGS) entry which is preliminary data.</text>
</comment>
<proteinExistence type="predicted"/>
<organism evidence="1 2">
    <name type="scientific">Photorhabdus khanii</name>
    <dbReference type="NCBI Taxonomy" id="1004150"/>
    <lineage>
        <taxon>Bacteria</taxon>
        <taxon>Pseudomonadati</taxon>
        <taxon>Pseudomonadota</taxon>
        <taxon>Gammaproteobacteria</taxon>
        <taxon>Enterobacterales</taxon>
        <taxon>Morganellaceae</taxon>
        <taxon>Photorhabdus</taxon>
    </lineage>
</organism>
<dbReference type="AlphaFoldDB" id="A0A7C9KDX7"/>
<evidence type="ECO:0000313" key="1">
    <source>
        <dbReference type="EMBL" id="MQL49061.1"/>
    </source>
</evidence>
<sequence length="40" mass="4891">MYYGDHNSPHFHAYYNEHEGMRLKNGKYPRTILFFVQTDI</sequence>
<protein>
    <submittedName>
        <fullName evidence="1">DUF4160 domain-containing protein</fullName>
    </submittedName>
</protein>
<reference evidence="1 2" key="1">
    <citation type="journal article" date="2019" name="Nature">
        <title>A new antibiotic selectively kills Gram-negative pathogens.</title>
        <authorList>
            <person name="Imai Y."/>
            <person name="Meyer K.J."/>
            <person name="Iinishi A."/>
            <person name="Favre-Godal Q."/>
            <person name="Green R."/>
            <person name="Manuse S."/>
            <person name="Caboni M."/>
            <person name="Mori M."/>
            <person name="Niles S."/>
            <person name="Ghiglieri M."/>
            <person name="Honrao C."/>
            <person name="Ma X."/>
            <person name="Guo J.J."/>
            <person name="Makriyannis A."/>
            <person name="Linares-Otoya L."/>
            <person name="Boehringer N."/>
            <person name="Wuisan Z.G."/>
            <person name="Kaur H."/>
            <person name="Wu R."/>
            <person name="Mateus A."/>
            <person name="Typas A."/>
            <person name="Savitski M.M."/>
            <person name="Espinoza J.L."/>
            <person name="O'Rourke A."/>
            <person name="Nelson K.E."/>
            <person name="Hiller S."/>
            <person name="Noinaj N."/>
            <person name="Schaeberle T.F."/>
            <person name="D'Onofrio A."/>
            <person name="Lewis K."/>
        </authorList>
    </citation>
    <scope>NUCLEOTIDE SEQUENCE [LARGE SCALE GENOMIC DNA]</scope>
    <source>
        <strain evidence="1 2">HGB 1456</strain>
    </source>
</reference>